<name>A0A381DJM5_9BACT</name>
<dbReference type="InterPro" id="IPR037192">
    <property type="entry name" value="ERO1-like_sf"/>
</dbReference>
<dbReference type="InterPro" id="IPR051549">
    <property type="entry name" value="PEP_Utilizing_Enz"/>
</dbReference>
<reference evidence="3 4" key="1">
    <citation type="submission" date="2018-06" db="EMBL/GenBank/DDBJ databases">
        <authorList>
            <consortium name="Pathogen Informatics"/>
            <person name="Doyle S."/>
        </authorList>
    </citation>
    <scope>NUCLEOTIDE SEQUENCE [LARGE SCALE GENOMIC DNA]</scope>
    <source>
        <strain evidence="3 4">NCTC12475</strain>
    </source>
</reference>
<dbReference type="NCBIfam" id="NF004508">
    <property type="entry name" value="PRK05849.1"/>
    <property type="match status" value="1"/>
</dbReference>
<sequence>MLKRCELKLKNKAQTLLALSGKLKNATVLPVVRFLVDDFVKNEDKILNEILSKFDENLIVRSSASSEDNAVSSKAGEFLSVGNVSNNKADLKKAIKDVANSYKNCEESDEIFVQPMLKNVSKCGVIFSADIDNLAPYYIINYDESGKTDLITSGNAKDDKTFICYKNYENIKDLSLKKLINAVKEIEKLFDKASLDIEFAFCGDEIYILQVREIVQKSKENLSNINISDALFKIYKKFEKLNAPYPNLMGDESIFGVMPDWNPAEIIGIKPKALSTSLYKELITDEIWAYQRDNYGYRNLRSYPLMVSFMGLCYIDVRVSFNSFLPKHLNEKIAKKLVNFYIKKLKENKIYHDKIEFEIIYSCYYFGIEDDLKELLKYGFNEQEIKRIEFSLLELTNFILQKNGVFEKDLQKIEILKDKFESVINSDISIIDKIYWLCEDCKRYGTLPFAGIARAAFISVQFLNSLVYKNVLNKDELNAFLNSLNTISKQLSVDISKLNKDEFLKIYGHLRPGTYDICSNRYDEAYDSYFSGISKPPKEIEFEFSKKQKEQISTLLNEYGINSSFDEFINFIKLAIEGREYAKFIFTKSLSQMLKFIEELGARFEIDKNDLAFLDFSVIKRLYGTLDELDLREIFLNNIQKNKKSYNLSKALKLPALIAQKDDIYNFFLEKNEPNFITQKSVLGKISTIQSGDFENKIVCVESADPGYDFLFSKNILALVTCWGGANSHMAIRCAELGIVAVIGCGEALFDKIAKANSVQIDAGAKKIKVIS</sequence>
<keyword evidence="3" id="KW-0670">Pyruvate</keyword>
<dbReference type="Proteomes" id="UP000254920">
    <property type="component" value="Unassembled WGS sequence"/>
</dbReference>
<protein>
    <submittedName>
        <fullName evidence="3">Phosphoenolpyruvate synthase / Pyruvate phosphate dikinase</fullName>
    </submittedName>
</protein>
<dbReference type="InterPro" id="IPR036637">
    <property type="entry name" value="Phosphohistidine_dom_sf"/>
</dbReference>
<dbReference type="PANTHER" id="PTHR43615:SF1">
    <property type="entry name" value="PPDK_N DOMAIN-CONTAINING PROTEIN"/>
    <property type="match status" value="1"/>
</dbReference>
<dbReference type="Pfam" id="PF00391">
    <property type="entry name" value="PEP-utilizers"/>
    <property type="match status" value="1"/>
</dbReference>
<dbReference type="SUPFAM" id="SSF56059">
    <property type="entry name" value="Glutathione synthetase ATP-binding domain-like"/>
    <property type="match status" value="1"/>
</dbReference>
<proteinExistence type="predicted"/>
<dbReference type="InterPro" id="IPR013815">
    <property type="entry name" value="ATP_grasp_subdomain_1"/>
</dbReference>
<dbReference type="PANTHER" id="PTHR43615">
    <property type="entry name" value="PHOSPHOENOLPYRUVATE SYNTHASE-RELATED"/>
    <property type="match status" value="1"/>
</dbReference>
<dbReference type="Gene3D" id="3.50.30.10">
    <property type="entry name" value="Phosphohistidine domain"/>
    <property type="match status" value="1"/>
</dbReference>
<keyword evidence="3" id="KW-0808">Transferase</keyword>
<dbReference type="InterPro" id="IPR008279">
    <property type="entry name" value="PEP-util_enz_mobile_dom"/>
</dbReference>
<dbReference type="Gene3D" id="3.30.470.20">
    <property type="entry name" value="ATP-grasp fold, B domain"/>
    <property type="match status" value="1"/>
</dbReference>
<keyword evidence="3" id="KW-0418">Kinase</keyword>
<dbReference type="AlphaFoldDB" id="A0A381DJM5"/>
<dbReference type="Gene3D" id="3.30.1490.20">
    <property type="entry name" value="ATP-grasp fold, A domain"/>
    <property type="match status" value="1"/>
</dbReference>
<accession>A0A381DJM5</accession>
<keyword evidence="1" id="KW-0472">Membrane</keyword>
<dbReference type="SUPFAM" id="SSF110019">
    <property type="entry name" value="ERO1-like"/>
    <property type="match status" value="1"/>
</dbReference>
<feature type="domain" description="PEP-utilising enzyme mobile" evidence="2">
    <location>
        <begin position="695"/>
        <end position="763"/>
    </location>
</feature>
<evidence type="ECO:0000313" key="3">
    <source>
        <dbReference type="EMBL" id="SUX10737.1"/>
    </source>
</evidence>
<dbReference type="GO" id="GO:0016301">
    <property type="term" value="F:kinase activity"/>
    <property type="evidence" value="ECO:0007669"/>
    <property type="project" value="UniProtKB-KW"/>
</dbReference>
<keyword evidence="4" id="KW-1185">Reference proteome</keyword>
<dbReference type="STRING" id="32024.GCA_000788295_01808"/>
<organism evidence="3 4">
    <name type="scientific">Campylobacter sputorum subsp. sputorum</name>
    <dbReference type="NCBI Taxonomy" id="32024"/>
    <lineage>
        <taxon>Bacteria</taxon>
        <taxon>Pseudomonadati</taxon>
        <taxon>Campylobacterota</taxon>
        <taxon>Epsilonproteobacteria</taxon>
        <taxon>Campylobacterales</taxon>
        <taxon>Campylobacteraceae</taxon>
        <taxon>Campylobacter</taxon>
    </lineage>
</organism>
<dbReference type="GO" id="GO:0005524">
    <property type="term" value="F:ATP binding"/>
    <property type="evidence" value="ECO:0007669"/>
    <property type="project" value="InterPro"/>
</dbReference>
<evidence type="ECO:0000256" key="1">
    <source>
        <dbReference type="ARBA" id="ARBA00023136"/>
    </source>
</evidence>
<evidence type="ECO:0000259" key="2">
    <source>
        <dbReference type="Pfam" id="PF00391"/>
    </source>
</evidence>
<gene>
    <name evidence="3" type="ORF">NCTC12475_00944</name>
</gene>
<dbReference type="SUPFAM" id="SSF52009">
    <property type="entry name" value="Phosphohistidine domain"/>
    <property type="match status" value="1"/>
</dbReference>
<dbReference type="EMBL" id="UFVD01000001">
    <property type="protein sequence ID" value="SUX10737.1"/>
    <property type="molecule type" value="Genomic_DNA"/>
</dbReference>
<evidence type="ECO:0000313" key="4">
    <source>
        <dbReference type="Proteomes" id="UP000254920"/>
    </source>
</evidence>